<keyword evidence="1" id="KW-1003">Cell membrane</keyword>
<name>A0AAV5N116_9GAMM</name>
<feature type="domain" description="Lipoprotein YgdI/YgdR-like SH3-like" evidence="6">
    <location>
        <begin position="39"/>
        <end position="83"/>
    </location>
</feature>
<dbReference type="Pfam" id="PF06004">
    <property type="entry name" value="DUF903"/>
    <property type="match status" value="1"/>
</dbReference>
<keyword evidence="4" id="KW-0564">Palmitate</keyword>
<evidence type="ECO:0000259" key="6">
    <source>
        <dbReference type="Pfam" id="PF06004"/>
    </source>
</evidence>
<reference evidence="7" key="1">
    <citation type="submission" date="2022-06" db="EMBL/GenBank/DDBJ databases">
        <title>Draft genome sequences of Leminorella grimontii str. JCM5902.</title>
        <authorList>
            <person name="Wakabayashi Y."/>
            <person name="Kojima K."/>
        </authorList>
    </citation>
    <scope>NUCLEOTIDE SEQUENCE</scope>
    <source>
        <strain evidence="7">JCM 5902</strain>
    </source>
</reference>
<protein>
    <recommendedName>
        <fullName evidence="6">Lipoprotein YgdI/YgdR-like SH3-like domain-containing protein</fullName>
    </recommendedName>
</protein>
<keyword evidence="8" id="KW-1185">Reference proteome</keyword>
<evidence type="ECO:0000313" key="7">
    <source>
        <dbReference type="EMBL" id="GKX55359.1"/>
    </source>
</evidence>
<dbReference type="InterPro" id="IPR010920">
    <property type="entry name" value="LSM_dom_sf"/>
</dbReference>
<proteinExistence type="predicted"/>
<dbReference type="Gene3D" id="2.30.30.100">
    <property type="match status" value="1"/>
</dbReference>
<dbReference type="AlphaFoldDB" id="A0AAV5N116"/>
<keyword evidence="2" id="KW-0732">Signal</keyword>
<gene>
    <name evidence="7" type="ORF">SOASR030_14710</name>
</gene>
<dbReference type="PANTHER" id="PTHR37011">
    <property type="entry name" value="POT FAMILY PEPTIDE TRANSPORT PROTEIN-RELATED"/>
    <property type="match status" value="1"/>
</dbReference>
<dbReference type="EMBL" id="BRLH01000002">
    <property type="protein sequence ID" value="GKX55359.1"/>
    <property type="molecule type" value="Genomic_DNA"/>
</dbReference>
<evidence type="ECO:0000256" key="4">
    <source>
        <dbReference type="ARBA" id="ARBA00023139"/>
    </source>
</evidence>
<keyword evidence="3" id="KW-0472">Membrane</keyword>
<dbReference type="Proteomes" id="UP001058124">
    <property type="component" value="Unassembled WGS sequence"/>
</dbReference>
<sequence>MALAAYDPFNRKEEFMKRFVFSCAALLMLLGVAGCSSHYELTMQDGTKVITVGKPSLDESTGMVTYETRFDGEKQVPQSEVKEYVKKPY</sequence>
<keyword evidence="5" id="KW-0449">Lipoprotein</keyword>
<organism evidence="7 8">
    <name type="scientific">Leminorella grimontii</name>
    <dbReference type="NCBI Taxonomy" id="82981"/>
    <lineage>
        <taxon>Bacteria</taxon>
        <taxon>Pseudomonadati</taxon>
        <taxon>Pseudomonadota</taxon>
        <taxon>Gammaproteobacteria</taxon>
        <taxon>Enterobacterales</taxon>
        <taxon>Budviciaceae</taxon>
        <taxon>Leminorella</taxon>
    </lineage>
</organism>
<evidence type="ECO:0000313" key="8">
    <source>
        <dbReference type="Proteomes" id="UP001058124"/>
    </source>
</evidence>
<accession>A0AAV5N116</accession>
<evidence type="ECO:0000256" key="3">
    <source>
        <dbReference type="ARBA" id="ARBA00023136"/>
    </source>
</evidence>
<dbReference type="PANTHER" id="PTHR37011:SF1">
    <property type="entry name" value="POT FAMILY PEPTIDE TRANSPORT PROTEIN"/>
    <property type="match status" value="1"/>
</dbReference>
<dbReference type="SUPFAM" id="SSF50182">
    <property type="entry name" value="Sm-like ribonucleoproteins"/>
    <property type="match status" value="1"/>
</dbReference>
<evidence type="ECO:0000256" key="1">
    <source>
        <dbReference type="ARBA" id="ARBA00022475"/>
    </source>
</evidence>
<comment type="caution">
    <text evidence="7">The sequence shown here is derived from an EMBL/GenBank/DDBJ whole genome shotgun (WGS) entry which is preliminary data.</text>
</comment>
<dbReference type="InterPro" id="IPR047807">
    <property type="entry name" value="YgdI/YgdR-like_SH3-like"/>
</dbReference>
<evidence type="ECO:0000256" key="5">
    <source>
        <dbReference type="ARBA" id="ARBA00023288"/>
    </source>
</evidence>
<dbReference type="InterPro" id="IPR010305">
    <property type="entry name" value="YgdI/YgdR-like"/>
</dbReference>
<evidence type="ECO:0000256" key="2">
    <source>
        <dbReference type="ARBA" id="ARBA00022729"/>
    </source>
</evidence>
<dbReference type="NCBIfam" id="NF033216">
    <property type="entry name" value="lipo_YgdI_YgdR"/>
    <property type="match status" value="1"/>
</dbReference>